<dbReference type="AlphaFoldDB" id="A0A8T2U2I8"/>
<evidence type="ECO:0000256" key="1">
    <source>
        <dbReference type="SAM" id="Phobius"/>
    </source>
</evidence>
<protein>
    <submittedName>
        <fullName evidence="2">Uncharacterized protein</fullName>
    </submittedName>
</protein>
<keyword evidence="1" id="KW-0812">Transmembrane</keyword>
<evidence type="ECO:0000313" key="2">
    <source>
        <dbReference type="EMBL" id="KAH7427855.1"/>
    </source>
</evidence>
<keyword evidence="3" id="KW-1185">Reference proteome</keyword>
<name>A0A8T2U2I8_CERRI</name>
<dbReference type="EMBL" id="CM035415">
    <property type="protein sequence ID" value="KAH7427855.1"/>
    <property type="molecule type" value="Genomic_DNA"/>
</dbReference>
<sequence>MGKGKDKTIQYTVSISEETGSLEMTAKFRRRTPRTMARGERMSIPLFMVALMVVLAPPWEFPMWVAAEAVKKTSGQAETPIERMGVLGIDEKPALQEGGFWWLGWWGETMCGEAEELCMPYVMGAAPPIPATGNPCCRALRHKNRQGQLCLCYSHLIRSKPDVNRRALLLASLFCLVPPPLPPLFCPTL</sequence>
<organism evidence="2 3">
    <name type="scientific">Ceratopteris richardii</name>
    <name type="common">Triangle waterfern</name>
    <dbReference type="NCBI Taxonomy" id="49495"/>
    <lineage>
        <taxon>Eukaryota</taxon>
        <taxon>Viridiplantae</taxon>
        <taxon>Streptophyta</taxon>
        <taxon>Embryophyta</taxon>
        <taxon>Tracheophyta</taxon>
        <taxon>Polypodiopsida</taxon>
        <taxon>Polypodiidae</taxon>
        <taxon>Polypodiales</taxon>
        <taxon>Pteridineae</taxon>
        <taxon>Pteridaceae</taxon>
        <taxon>Parkerioideae</taxon>
        <taxon>Ceratopteris</taxon>
    </lineage>
</organism>
<keyword evidence="1" id="KW-0472">Membrane</keyword>
<keyword evidence="1" id="KW-1133">Transmembrane helix</keyword>
<feature type="transmembrane region" description="Helical" evidence="1">
    <location>
        <begin position="44"/>
        <end position="65"/>
    </location>
</feature>
<comment type="caution">
    <text evidence="2">The sequence shown here is derived from an EMBL/GenBank/DDBJ whole genome shotgun (WGS) entry which is preliminary data.</text>
</comment>
<gene>
    <name evidence="2" type="ORF">KP509_10G063600</name>
</gene>
<dbReference type="Proteomes" id="UP000825935">
    <property type="component" value="Chromosome 10"/>
</dbReference>
<evidence type="ECO:0000313" key="3">
    <source>
        <dbReference type="Proteomes" id="UP000825935"/>
    </source>
</evidence>
<reference evidence="2" key="1">
    <citation type="submission" date="2021-08" db="EMBL/GenBank/DDBJ databases">
        <title>WGS assembly of Ceratopteris richardii.</title>
        <authorList>
            <person name="Marchant D.B."/>
            <person name="Chen G."/>
            <person name="Jenkins J."/>
            <person name="Shu S."/>
            <person name="Leebens-Mack J."/>
            <person name="Grimwood J."/>
            <person name="Schmutz J."/>
            <person name="Soltis P."/>
            <person name="Soltis D."/>
            <person name="Chen Z.-H."/>
        </authorList>
    </citation>
    <scope>NUCLEOTIDE SEQUENCE</scope>
    <source>
        <strain evidence="2">Whitten #5841</strain>
        <tissue evidence="2">Leaf</tissue>
    </source>
</reference>
<proteinExistence type="predicted"/>
<accession>A0A8T2U2I8</accession>